<dbReference type="PROSITE" id="PS50850">
    <property type="entry name" value="MFS"/>
    <property type="match status" value="1"/>
</dbReference>
<feature type="transmembrane region" description="Helical" evidence="4">
    <location>
        <begin position="279"/>
        <end position="298"/>
    </location>
</feature>
<dbReference type="AlphaFoldDB" id="A0A845MDZ1"/>
<dbReference type="EMBL" id="WTVA01000001">
    <property type="protein sequence ID" value="MZR21506.1"/>
    <property type="molecule type" value="Genomic_DNA"/>
</dbReference>
<feature type="transmembrane region" description="Helical" evidence="4">
    <location>
        <begin position="136"/>
        <end position="155"/>
    </location>
</feature>
<feature type="domain" description="Major facilitator superfamily (MFS) profile" evidence="5">
    <location>
        <begin position="213"/>
        <end position="397"/>
    </location>
</feature>
<feature type="transmembrane region" description="Helical" evidence="4">
    <location>
        <begin position="252"/>
        <end position="272"/>
    </location>
</feature>
<evidence type="ECO:0000259" key="5">
    <source>
        <dbReference type="PROSITE" id="PS50850"/>
    </source>
</evidence>
<dbReference type="PANTHER" id="PTHR23534">
    <property type="entry name" value="MFS PERMEASE"/>
    <property type="match status" value="1"/>
</dbReference>
<feature type="transmembrane region" description="Helical" evidence="4">
    <location>
        <begin position="47"/>
        <end position="68"/>
    </location>
</feature>
<gene>
    <name evidence="6" type="ORF">GQF03_04115</name>
</gene>
<dbReference type="InterPro" id="IPR036259">
    <property type="entry name" value="MFS_trans_sf"/>
</dbReference>
<evidence type="ECO:0000313" key="6">
    <source>
        <dbReference type="EMBL" id="MZR21506.1"/>
    </source>
</evidence>
<accession>A0A845MDZ1</accession>
<dbReference type="GO" id="GO:0022857">
    <property type="term" value="F:transmembrane transporter activity"/>
    <property type="evidence" value="ECO:0007669"/>
    <property type="project" value="InterPro"/>
</dbReference>
<evidence type="ECO:0000256" key="3">
    <source>
        <dbReference type="ARBA" id="ARBA00023136"/>
    </source>
</evidence>
<evidence type="ECO:0000313" key="7">
    <source>
        <dbReference type="Proteomes" id="UP000445696"/>
    </source>
</evidence>
<name>A0A845MDZ1_9PROT</name>
<dbReference type="SUPFAM" id="SSF103473">
    <property type="entry name" value="MFS general substrate transporter"/>
    <property type="match status" value="1"/>
</dbReference>
<dbReference type="Gene3D" id="1.20.1250.20">
    <property type="entry name" value="MFS general substrate transporter like domains"/>
    <property type="match status" value="1"/>
</dbReference>
<dbReference type="InterPro" id="IPR020846">
    <property type="entry name" value="MFS_dom"/>
</dbReference>
<dbReference type="Pfam" id="PF07690">
    <property type="entry name" value="MFS_1"/>
    <property type="match status" value="1"/>
</dbReference>
<protein>
    <submittedName>
        <fullName evidence="6">MFS transporter</fullName>
    </submittedName>
</protein>
<feature type="transmembrane region" description="Helical" evidence="4">
    <location>
        <begin position="304"/>
        <end position="327"/>
    </location>
</feature>
<keyword evidence="7" id="KW-1185">Reference proteome</keyword>
<dbReference type="PANTHER" id="PTHR23534:SF1">
    <property type="entry name" value="MAJOR FACILITATOR SUPERFAMILY PROTEIN"/>
    <property type="match status" value="1"/>
</dbReference>
<evidence type="ECO:0000256" key="4">
    <source>
        <dbReference type="SAM" id="Phobius"/>
    </source>
</evidence>
<dbReference type="InterPro" id="IPR011701">
    <property type="entry name" value="MFS"/>
</dbReference>
<sequence length="397" mass="41894">MMDGRTKLSILLLAGCQALMNSTTAIMISAAALVSLTLLGSDKSLATLPVTAVVTGTALATIPASLFMRKVGRKFGFLFGVSIGMMGAAICSYAIWIGSFWGFAVGAMLVGMYTAFGNYYRFAAVDVAGQANRGKAVSYVLAGGVIAGFLGPQIASRSAELILPFVYLGSYLAIVVLCAIAMLLISFVKIPRIVAAANEEGQRPLLEIVKQPTFIIAALSAMFGYGVMSLVMTATPLAMVGCGHQPGDSFNVISWHVVAMFGPSFFTGSLVNRFGEFRIILIGALLGVASITVSLLGLELVNFYVALILLGVAWNFMFIGGTTLVTTTYRPSETAKVQGLNEFLVFGTVATASLMSGQLQERFGWEVVNLGALPFLGVVILLALWNMVAARRRVAAG</sequence>
<feature type="transmembrane region" description="Helical" evidence="4">
    <location>
        <begin position="213"/>
        <end position="232"/>
    </location>
</feature>
<keyword evidence="3 4" id="KW-0472">Membrane</keyword>
<feature type="transmembrane region" description="Helical" evidence="4">
    <location>
        <begin position="75"/>
        <end position="95"/>
    </location>
</feature>
<organism evidence="6 7">
    <name type="scientific">Sneathiella chungangensis</name>
    <dbReference type="NCBI Taxonomy" id="1418234"/>
    <lineage>
        <taxon>Bacteria</taxon>
        <taxon>Pseudomonadati</taxon>
        <taxon>Pseudomonadota</taxon>
        <taxon>Alphaproteobacteria</taxon>
        <taxon>Sneathiellales</taxon>
        <taxon>Sneathiellaceae</taxon>
        <taxon>Sneathiella</taxon>
    </lineage>
</organism>
<proteinExistence type="predicted"/>
<feature type="transmembrane region" description="Helical" evidence="4">
    <location>
        <begin position="161"/>
        <end position="185"/>
    </location>
</feature>
<feature type="transmembrane region" description="Helical" evidence="4">
    <location>
        <begin position="101"/>
        <end position="124"/>
    </location>
</feature>
<comment type="caution">
    <text evidence="6">The sequence shown here is derived from an EMBL/GenBank/DDBJ whole genome shotgun (WGS) entry which is preliminary data.</text>
</comment>
<evidence type="ECO:0000256" key="2">
    <source>
        <dbReference type="ARBA" id="ARBA00022989"/>
    </source>
</evidence>
<keyword evidence="1 4" id="KW-0812">Transmembrane</keyword>
<dbReference type="OrthoDB" id="8558006at2"/>
<feature type="transmembrane region" description="Helical" evidence="4">
    <location>
        <begin position="363"/>
        <end position="385"/>
    </location>
</feature>
<evidence type="ECO:0000256" key="1">
    <source>
        <dbReference type="ARBA" id="ARBA00022692"/>
    </source>
</evidence>
<dbReference type="Proteomes" id="UP000445696">
    <property type="component" value="Unassembled WGS sequence"/>
</dbReference>
<dbReference type="RefSeq" id="WP_161337896.1">
    <property type="nucleotide sequence ID" value="NZ_JBHSDG010000002.1"/>
</dbReference>
<keyword evidence="2 4" id="KW-1133">Transmembrane helix</keyword>
<reference evidence="6 7" key="1">
    <citation type="journal article" date="2014" name="Int. J. Syst. Evol. Microbiol.">
        <title>Sneathiella chungangensis sp. nov., isolated from a marine sand, and emended description of the genus Sneathiella.</title>
        <authorList>
            <person name="Siamphan C."/>
            <person name="Kim H."/>
            <person name="Lee J.S."/>
            <person name="Kim W."/>
        </authorList>
    </citation>
    <scope>NUCLEOTIDE SEQUENCE [LARGE SCALE GENOMIC DNA]</scope>
    <source>
        <strain evidence="6 7">KCTC 32476</strain>
    </source>
</reference>
<feature type="transmembrane region" description="Helical" evidence="4">
    <location>
        <begin position="339"/>
        <end position="357"/>
    </location>
</feature>